<evidence type="ECO:0000256" key="5">
    <source>
        <dbReference type="ARBA" id="ARBA00022741"/>
    </source>
</evidence>
<comment type="catalytic activity">
    <reaction evidence="1">
        <text>ATP + protein L-histidine = ADP + protein N-phospho-L-histidine.</text>
        <dbReference type="EC" id="2.7.13.3"/>
    </reaction>
</comment>
<dbReference type="InterPro" id="IPR003594">
    <property type="entry name" value="HATPase_dom"/>
</dbReference>
<feature type="transmembrane region" description="Helical" evidence="9">
    <location>
        <begin position="41"/>
        <end position="59"/>
    </location>
</feature>
<dbReference type="InterPro" id="IPR038318">
    <property type="entry name" value="KdpD_sf"/>
</dbReference>
<dbReference type="SMART" id="SM00387">
    <property type="entry name" value="HATPase_c"/>
    <property type="match status" value="1"/>
</dbReference>
<gene>
    <name evidence="11" type="ORF">PUT78_14155</name>
</gene>
<evidence type="ECO:0000313" key="11">
    <source>
        <dbReference type="EMBL" id="MDD7972246.1"/>
    </source>
</evidence>
<evidence type="ECO:0000256" key="3">
    <source>
        <dbReference type="ARBA" id="ARBA00022553"/>
    </source>
</evidence>
<keyword evidence="7" id="KW-0067">ATP-binding</keyword>
<dbReference type="InterPro" id="IPR005467">
    <property type="entry name" value="His_kinase_dom"/>
</dbReference>
<accession>A0ABT5TB82</accession>
<keyword evidence="5" id="KW-0547">Nucleotide-binding</keyword>
<keyword evidence="9" id="KW-1133">Transmembrane helix</keyword>
<evidence type="ECO:0000313" key="12">
    <source>
        <dbReference type="Proteomes" id="UP001431784"/>
    </source>
</evidence>
<evidence type="ECO:0000256" key="7">
    <source>
        <dbReference type="ARBA" id="ARBA00022840"/>
    </source>
</evidence>
<dbReference type="InterPro" id="IPR011495">
    <property type="entry name" value="Sig_transdc_His_kin_sub2_dim/P"/>
</dbReference>
<dbReference type="SUPFAM" id="SSF55874">
    <property type="entry name" value="ATPase domain of HSP90 chaperone/DNA topoisomerase II/histidine kinase"/>
    <property type="match status" value="1"/>
</dbReference>
<dbReference type="PANTHER" id="PTHR41523">
    <property type="entry name" value="TWO-COMPONENT SYSTEM SENSOR PROTEIN"/>
    <property type="match status" value="1"/>
</dbReference>
<reference evidence="11" key="1">
    <citation type="submission" date="2023-02" db="EMBL/GenBank/DDBJ databases">
        <title>Description of Roseinatronobacter alkalisoli sp. nov., an alkaliphilic bacerium isolated from soda soil.</title>
        <authorList>
            <person name="Wei W."/>
        </authorList>
    </citation>
    <scope>NUCLEOTIDE SEQUENCE</scope>
    <source>
        <strain evidence="11">HJB301</strain>
    </source>
</reference>
<evidence type="ECO:0000256" key="4">
    <source>
        <dbReference type="ARBA" id="ARBA00022679"/>
    </source>
</evidence>
<organism evidence="11 12">
    <name type="scientific">Roseinatronobacter alkalisoli</name>
    <dbReference type="NCBI Taxonomy" id="3028235"/>
    <lineage>
        <taxon>Bacteria</taxon>
        <taxon>Pseudomonadati</taxon>
        <taxon>Pseudomonadota</taxon>
        <taxon>Alphaproteobacteria</taxon>
        <taxon>Rhodobacterales</taxon>
        <taxon>Paracoccaceae</taxon>
        <taxon>Roseinatronobacter</taxon>
    </lineage>
</organism>
<dbReference type="EC" id="2.7.13.3" evidence="2"/>
<dbReference type="Gene3D" id="1.20.120.620">
    <property type="entry name" value="Backbone structure of the membrane domain of e. Coli histidine kinase receptor kdpd"/>
    <property type="match status" value="1"/>
</dbReference>
<sequence>MNGLSATLIAQRSWQFELVFGASAVIVATFLRFALDNVLPPGFPFLTFFPAVMLALFFASIRCGIAVVGICGVIAWYWFIAPVGAFSLNSGVILALGFYVLITATNVLIIAAAVRALRELSLSRRKADELAQSRTLMFSELQHRVSNNLGTIAALLRLQTAQTSDAEARRALAASEARITSISRLQRRLHSVDAQSVNVAEYLRDVLQDTLAVAKEGTPVALTINAAPLRVLNNAAVPLGLIASELMMNSIKHGTSHDGKTVIEVSLTAEPADNEGRIAAVLEMRDNGPGLPTGFELAKSSSLGLTVATQFAKALDGELSLCHADSSSGTLARLRFTVPDSDPAESPLTNAGSPAKEQGVTQQIA</sequence>
<dbReference type="Proteomes" id="UP001431784">
    <property type="component" value="Unassembled WGS sequence"/>
</dbReference>
<evidence type="ECO:0000256" key="6">
    <source>
        <dbReference type="ARBA" id="ARBA00022777"/>
    </source>
</evidence>
<feature type="transmembrane region" description="Helical" evidence="9">
    <location>
        <begin position="92"/>
        <end position="117"/>
    </location>
</feature>
<dbReference type="EMBL" id="JAQZSM010000013">
    <property type="protein sequence ID" value="MDD7972246.1"/>
    <property type="molecule type" value="Genomic_DNA"/>
</dbReference>
<name>A0ABT5TB82_9RHOB</name>
<feature type="transmembrane region" description="Helical" evidence="9">
    <location>
        <begin position="16"/>
        <end position="35"/>
    </location>
</feature>
<evidence type="ECO:0000256" key="9">
    <source>
        <dbReference type="SAM" id="Phobius"/>
    </source>
</evidence>
<evidence type="ECO:0000256" key="8">
    <source>
        <dbReference type="SAM" id="MobiDB-lite"/>
    </source>
</evidence>
<evidence type="ECO:0000259" key="10">
    <source>
        <dbReference type="PROSITE" id="PS50109"/>
    </source>
</evidence>
<dbReference type="InterPro" id="IPR036890">
    <property type="entry name" value="HATPase_C_sf"/>
</dbReference>
<keyword evidence="4" id="KW-0808">Transferase</keyword>
<keyword evidence="12" id="KW-1185">Reference proteome</keyword>
<dbReference type="RefSeq" id="WP_274352922.1">
    <property type="nucleotide sequence ID" value="NZ_JAQZSM010000013.1"/>
</dbReference>
<dbReference type="GO" id="GO:0016301">
    <property type="term" value="F:kinase activity"/>
    <property type="evidence" value="ECO:0007669"/>
    <property type="project" value="UniProtKB-KW"/>
</dbReference>
<comment type="caution">
    <text evidence="11">The sequence shown here is derived from an EMBL/GenBank/DDBJ whole genome shotgun (WGS) entry which is preliminary data.</text>
</comment>
<dbReference type="Pfam" id="PF07568">
    <property type="entry name" value="HisKA_2"/>
    <property type="match status" value="1"/>
</dbReference>
<proteinExistence type="predicted"/>
<evidence type="ECO:0000256" key="2">
    <source>
        <dbReference type="ARBA" id="ARBA00012438"/>
    </source>
</evidence>
<keyword evidence="9" id="KW-0812">Transmembrane</keyword>
<feature type="domain" description="Histidine kinase" evidence="10">
    <location>
        <begin position="140"/>
        <end position="340"/>
    </location>
</feature>
<dbReference type="Gene3D" id="3.30.565.10">
    <property type="entry name" value="Histidine kinase-like ATPase, C-terminal domain"/>
    <property type="match status" value="1"/>
</dbReference>
<dbReference type="PROSITE" id="PS50109">
    <property type="entry name" value="HIS_KIN"/>
    <property type="match status" value="1"/>
</dbReference>
<dbReference type="PANTHER" id="PTHR41523:SF8">
    <property type="entry name" value="ETHYLENE RESPONSE SENSOR PROTEIN"/>
    <property type="match status" value="1"/>
</dbReference>
<dbReference type="Pfam" id="PF02518">
    <property type="entry name" value="HATPase_c"/>
    <property type="match status" value="1"/>
</dbReference>
<keyword evidence="3" id="KW-0597">Phosphoprotein</keyword>
<keyword evidence="6 11" id="KW-0418">Kinase</keyword>
<feature type="transmembrane region" description="Helical" evidence="9">
    <location>
        <begin position="66"/>
        <end position="86"/>
    </location>
</feature>
<keyword evidence="9" id="KW-0472">Membrane</keyword>
<protein>
    <recommendedName>
        <fullName evidence="2">histidine kinase</fullName>
        <ecNumber evidence="2">2.7.13.3</ecNumber>
    </recommendedName>
</protein>
<feature type="region of interest" description="Disordered" evidence="8">
    <location>
        <begin position="338"/>
        <end position="365"/>
    </location>
</feature>
<evidence type="ECO:0000256" key="1">
    <source>
        <dbReference type="ARBA" id="ARBA00000085"/>
    </source>
</evidence>